<evidence type="ECO:0000313" key="3">
    <source>
        <dbReference type="Proteomes" id="UP001497522"/>
    </source>
</evidence>
<dbReference type="Proteomes" id="UP001497522">
    <property type="component" value="Chromosome 7"/>
</dbReference>
<dbReference type="InterPro" id="IPR011417">
    <property type="entry name" value="ANTH_dom"/>
</dbReference>
<gene>
    <name evidence="2" type="ORF">CSSPJE1EN2_LOCUS21593</name>
</gene>
<organism evidence="2 3">
    <name type="scientific">Sphagnum jensenii</name>
    <dbReference type="NCBI Taxonomy" id="128206"/>
    <lineage>
        <taxon>Eukaryota</taxon>
        <taxon>Viridiplantae</taxon>
        <taxon>Streptophyta</taxon>
        <taxon>Embryophyta</taxon>
        <taxon>Bryophyta</taxon>
        <taxon>Sphagnophytina</taxon>
        <taxon>Sphagnopsida</taxon>
        <taxon>Sphagnales</taxon>
        <taxon>Sphagnaceae</taxon>
        <taxon>Sphagnum</taxon>
    </lineage>
</organism>
<dbReference type="Pfam" id="PF07651">
    <property type="entry name" value="ANTH"/>
    <property type="match status" value="1"/>
</dbReference>
<name>A0ABP1BUW2_9BRYO</name>
<reference evidence="2" key="1">
    <citation type="submission" date="2024-03" db="EMBL/GenBank/DDBJ databases">
        <authorList>
            <consortium name="ELIXIR-Norway"/>
            <consortium name="Elixir Norway"/>
        </authorList>
    </citation>
    <scope>NUCLEOTIDE SEQUENCE</scope>
</reference>
<accession>A0ABP1BUW2</accession>
<sequence>MTMTILLFEEMLGVVDVTSVLLSFLLTTLVAAHDLKAAAAAGRDRDRRHGSTGSNYNILANNPVIQGAFILVVADSYKLQQEIALRFREMLDRLDMLETSETFELFQICKQSGYQSQSLLKLLENCREQLGNLLSDLPLSQSTGFVSEFEMKKVEDSLAVKKRKIAAASDDQSSSDCTASQLVCRSFHDTLQNSQKDDVQRKELSTQVQSSSFASSSRLEFNLIDFSSDPAAAELVTPNLRNKVDATDELSKDLISWVPLQ</sequence>
<protein>
    <recommendedName>
        <fullName evidence="1">AP180 N-terminal homology (ANTH) domain-containing protein</fullName>
    </recommendedName>
</protein>
<feature type="domain" description="AP180 N-terminal homology (ANTH)" evidence="1">
    <location>
        <begin position="61"/>
        <end position="128"/>
    </location>
</feature>
<evidence type="ECO:0000259" key="1">
    <source>
        <dbReference type="Pfam" id="PF07651"/>
    </source>
</evidence>
<dbReference type="SUPFAM" id="SSF89009">
    <property type="entry name" value="GAT-like domain"/>
    <property type="match status" value="1"/>
</dbReference>
<proteinExistence type="predicted"/>
<evidence type="ECO:0000313" key="2">
    <source>
        <dbReference type="EMBL" id="CAK9880104.1"/>
    </source>
</evidence>
<keyword evidence="3" id="KW-1185">Reference proteome</keyword>
<dbReference type="EMBL" id="OZ023708">
    <property type="protein sequence ID" value="CAK9880104.1"/>
    <property type="molecule type" value="Genomic_DNA"/>
</dbReference>